<feature type="domain" description="Retrotransposon gag" evidence="1">
    <location>
        <begin position="6"/>
        <end position="76"/>
    </location>
</feature>
<protein>
    <recommendedName>
        <fullName evidence="1">Retrotransposon gag domain-containing protein</fullName>
    </recommendedName>
</protein>
<dbReference type="AlphaFoldDB" id="I3SM81"/>
<evidence type="ECO:0000313" key="2">
    <source>
        <dbReference type="EMBL" id="AFK41373.1"/>
    </source>
</evidence>
<evidence type="ECO:0000259" key="1">
    <source>
        <dbReference type="Pfam" id="PF03732"/>
    </source>
</evidence>
<sequence>MQATLLALEGKALSWFQWWERCNPRPSWEAFKVAVVRRFQPAMMQNPFELLLSLKQTDTVEVFVEEFEKYVGALRDRSRFCQGNLLEWLEGGDSCRGKTLWIDYFNFSNSKSFNDRTEESGFTKSYSQP</sequence>
<organism evidence="2">
    <name type="scientific">Lotus japonicus</name>
    <name type="common">Lotus corniculatus var. japonicus</name>
    <dbReference type="NCBI Taxonomy" id="34305"/>
    <lineage>
        <taxon>Eukaryota</taxon>
        <taxon>Viridiplantae</taxon>
        <taxon>Streptophyta</taxon>
        <taxon>Embryophyta</taxon>
        <taxon>Tracheophyta</taxon>
        <taxon>Spermatophyta</taxon>
        <taxon>Magnoliopsida</taxon>
        <taxon>eudicotyledons</taxon>
        <taxon>Gunneridae</taxon>
        <taxon>Pentapetalae</taxon>
        <taxon>rosids</taxon>
        <taxon>fabids</taxon>
        <taxon>Fabales</taxon>
        <taxon>Fabaceae</taxon>
        <taxon>Papilionoideae</taxon>
        <taxon>50 kb inversion clade</taxon>
        <taxon>NPAAA clade</taxon>
        <taxon>Hologalegina</taxon>
        <taxon>robinioid clade</taxon>
        <taxon>Loteae</taxon>
        <taxon>Lotus</taxon>
    </lineage>
</organism>
<dbReference type="InterPro" id="IPR005162">
    <property type="entry name" value="Retrotrans_gag_dom"/>
</dbReference>
<name>I3SM81_LOTJA</name>
<dbReference type="Pfam" id="PF03732">
    <property type="entry name" value="Retrotrans_gag"/>
    <property type="match status" value="1"/>
</dbReference>
<reference evidence="2" key="1">
    <citation type="submission" date="2012-05" db="EMBL/GenBank/DDBJ databases">
        <authorList>
            <person name="Krishnakumar V."/>
            <person name="Cheung F."/>
            <person name="Xiao Y."/>
            <person name="Chan A."/>
            <person name="Moskal W.A."/>
            <person name="Town C.D."/>
        </authorList>
    </citation>
    <scope>NUCLEOTIDE SEQUENCE</scope>
</reference>
<proteinExistence type="evidence at transcript level"/>
<accession>I3SM81</accession>
<dbReference type="EMBL" id="BT141579">
    <property type="protein sequence ID" value="AFK41373.1"/>
    <property type="molecule type" value="mRNA"/>
</dbReference>